<dbReference type="PANTHER" id="PTHR35152">
    <property type="entry name" value="DOMAIN SIGNALLING PROTEIN, PUTATIVE (AFU_ORTHOLOGUE AFUA_5G11310)-RELATED"/>
    <property type="match status" value="1"/>
</dbReference>
<dbReference type="Pfam" id="PF03707">
    <property type="entry name" value="MHYT"/>
    <property type="match status" value="2"/>
</dbReference>
<organism evidence="4 5">
    <name type="scientific">Streptomonospora halophila</name>
    <dbReference type="NCBI Taxonomy" id="427369"/>
    <lineage>
        <taxon>Bacteria</taxon>
        <taxon>Bacillati</taxon>
        <taxon>Actinomycetota</taxon>
        <taxon>Actinomycetes</taxon>
        <taxon>Streptosporangiales</taxon>
        <taxon>Nocardiopsidaceae</taxon>
        <taxon>Streptomonospora</taxon>
    </lineage>
</organism>
<evidence type="ECO:0000259" key="3">
    <source>
        <dbReference type="PROSITE" id="PS50924"/>
    </source>
</evidence>
<evidence type="ECO:0000256" key="1">
    <source>
        <dbReference type="PROSITE-ProRule" id="PRU00244"/>
    </source>
</evidence>
<feature type="transmembrane region" description="Helical" evidence="1">
    <location>
        <begin position="111"/>
        <end position="131"/>
    </location>
</feature>
<feature type="transmembrane region" description="Helical" evidence="1">
    <location>
        <begin position="6"/>
        <end position="27"/>
    </location>
</feature>
<feature type="transmembrane region" description="Helical" evidence="1">
    <location>
        <begin position="215"/>
        <end position="236"/>
    </location>
</feature>
<feature type="transmembrane region" description="Helical" evidence="1">
    <location>
        <begin position="143"/>
        <end position="163"/>
    </location>
</feature>
<accession>A0ABP9GC26</accession>
<keyword evidence="1" id="KW-0472">Membrane</keyword>
<dbReference type="EMBL" id="BAABIK010000007">
    <property type="protein sequence ID" value="GAA4936389.1"/>
    <property type="molecule type" value="Genomic_DNA"/>
</dbReference>
<feature type="transmembrane region" description="Helical" evidence="1">
    <location>
        <begin position="79"/>
        <end position="99"/>
    </location>
</feature>
<name>A0ABP9GC26_9ACTN</name>
<dbReference type="Proteomes" id="UP001499993">
    <property type="component" value="Unassembled WGS sequence"/>
</dbReference>
<dbReference type="PROSITE" id="PS50924">
    <property type="entry name" value="MHYT"/>
    <property type="match status" value="1"/>
</dbReference>
<keyword evidence="1" id="KW-0812">Transmembrane</keyword>
<dbReference type="PANTHER" id="PTHR35152:SF1">
    <property type="entry name" value="DOMAIN SIGNALLING PROTEIN, PUTATIVE (AFU_ORTHOLOGUE AFUA_5G11310)-RELATED"/>
    <property type="match status" value="1"/>
</dbReference>
<evidence type="ECO:0000313" key="4">
    <source>
        <dbReference type="EMBL" id="GAA4936389.1"/>
    </source>
</evidence>
<evidence type="ECO:0000256" key="2">
    <source>
        <dbReference type="SAM" id="MobiDB-lite"/>
    </source>
</evidence>
<feature type="transmembrane region" description="Helical" evidence="1">
    <location>
        <begin position="39"/>
        <end position="59"/>
    </location>
</feature>
<dbReference type="RefSeq" id="WP_345556116.1">
    <property type="nucleotide sequence ID" value="NZ_BAABIK010000007.1"/>
</dbReference>
<feature type="transmembrane region" description="Helical" evidence="1">
    <location>
        <begin position="170"/>
        <end position="195"/>
    </location>
</feature>
<dbReference type="InterPro" id="IPR005330">
    <property type="entry name" value="MHYT_dom"/>
</dbReference>
<protein>
    <submittedName>
        <fullName evidence="4">MHYT domain-containing protein</fullName>
    </submittedName>
</protein>
<feature type="region of interest" description="Disordered" evidence="2">
    <location>
        <begin position="242"/>
        <end position="264"/>
    </location>
</feature>
<reference evidence="5" key="1">
    <citation type="journal article" date="2019" name="Int. J. Syst. Evol. Microbiol.">
        <title>The Global Catalogue of Microorganisms (GCM) 10K type strain sequencing project: providing services to taxonomists for standard genome sequencing and annotation.</title>
        <authorList>
            <consortium name="The Broad Institute Genomics Platform"/>
            <consortium name="The Broad Institute Genome Sequencing Center for Infectious Disease"/>
            <person name="Wu L."/>
            <person name="Ma J."/>
        </authorList>
    </citation>
    <scope>NUCLEOTIDE SEQUENCE [LARGE SCALE GENOMIC DNA]</scope>
    <source>
        <strain evidence="5">JCM 18123</strain>
    </source>
</reference>
<feature type="domain" description="MHYT" evidence="3">
    <location>
        <begin position="7"/>
        <end position="196"/>
    </location>
</feature>
<comment type="caution">
    <text evidence="4">The sequence shown here is derived from an EMBL/GenBank/DDBJ whole genome shotgun (WGS) entry which is preliminary data.</text>
</comment>
<evidence type="ECO:0000313" key="5">
    <source>
        <dbReference type="Proteomes" id="UP001499993"/>
    </source>
</evidence>
<keyword evidence="5" id="KW-1185">Reference proteome</keyword>
<gene>
    <name evidence="4" type="ORF">GCM10023224_16520</name>
</gene>
<proteinExistence type="predicted"/>
<keyword evidence="1" id="KW-1133">Transmembrane helix</keyword>
<sequence>MIEHFAYGWTTPAIAFAVSFLGSFIGLQTAARARTSTGGVRAGWLVLASFSLGAAGVWATHFIAMMGFSVQSTTLRYDVLLTVLSGLLAVAAVSAALLWTTARPGRSATAGGGAVLGLGVVAMHYTGMASIRMQADMDHDPLYTAAAAVVAPAAFALVLLLALRLRGPAAALLGALAMAAAVSAVHYTAMFGMAVTTLPETPFDAEPAGATMMDFFLPVFVGLGLLLMVISLILLLSPAEDDDARRPRRSPVPPVRDSVFTRRH</sequence>